<dbReference type="PANTHER" id="PTHR13822:SF7">
    <property type="entry name" value="ATP SYNTHASE SUBUNIT DELTA, MITOCHONDRIAL"/>
    <property type="match status" value="1"/>
</dbReference>
<evidence type="ECO:0000256" key="2">
    <source>
        <dbReference type="ARBA" id="ARBA00005712"/>
    </source>
</evidence>
<dbReference type="HAMAP" id="MF_00530">
    <property type="entry name" value="ATP_synth_epsil_bac"/>
    <property type="match status" value="1"/>
</dbReference>
<keyword evidence="3" id="KW-0813">Transport</keyword>
<dbReference type="OrthoDB" id="270171at2759"/>
<dbReference type="EMBL" id="FN649743">
    <property type="protein sequence ID" value="CBJ32297.1"/>
    <property type="molecule type" value="Genomic_DNA"/>
</dbReference>
<evidence type="ECO:0000313" key="12">
    <source>
        <dbReference type="EMBL" id="CBJ32297.1"/>
    </source>
</evidence>
<keyword evidence="7" id="KW-0406">Ion transport</keyword>
<dbReference type="STRING" id="2880.D7FXG0"/>
<keyword evidence="8" id="KW-0793">Thylakoid</keyword>
<protein>
    <recommendedName>
        <fullName evidence="11">ATP synthase F1 complex delta/epsilon subunit N-terminal domain-containing protein</fullName>
    </recommendedName>
</protein>
<dbReference type="OMA" id="PHQTIYR"/>
<evidence type="ECO:0000256" key="3">
    <source>
        <dbReference type="ARBA" id="ARBA00022448"/>
    </source>
</evidence>
<dbReference type="GO" id="GO:0046933">
    <property type="term" value="F:proton-transporting ATP synthase activity, rotational mechanism"/>
    <property type="evidence" value="ECO:0007669"/>
    <property type="project" value="InterPro"/>
</dbReference>
<proteinExistence type="inferred from homology"/>
<name>D7FXG0_ECTSI</name>
<reference evidence="12 13" key="1">
    <citation type="journal article" date="2010" name="Nature">
        <title>The Ectocarpus genome and the independent evolution of multicellularity in brown algae.</title>
        <authorList>
            <person name="Cock J.M."/>
            <person name="Sterck L."/>
            <person name="Rouze P."/>
            <person name="Scornet D."/>
            <person name="Allen A.E."/>
            <person name="Amoutzias G."/>
            <person name="Anthouard V."/>
            <person name="Artiguenave F."/>
            <person name="Aury J.M."/>
            <person name="Badger J.H."/>
            <person name="Beszteri B."/>
            <person name="Billiau K."/>
            <person name="Bonnet E."/>
            <person name="Bothwell J.H."/>
            <person name="Bowler C."/>
            <person name="Boyen C."/>
            <person name="Brownlee C."/>
            <person name="Carrano C.J."/>
            <person name="Charrier B."/>
            <person name="Cho G.Y."/>
            <person name="Coelho S.M."/>
            <person name="Collen J."/>
            <person name="Corre E."/>
            <person name="Da Silva C."/>
            <person name="Delage L."/>
            <person name="Delaroque N."/>
            <person name="Dittami S.M."/>
            <person name="Doulbeau S."/>
            <person name="Elias M."/>
            <person name="Farnham G."/>
            <person name="Gachon C.M."/>
            <person name="Gschloessl B."/>
            <person name="Heesch S."/>
            <person name="Jabbari K."/>
            <person name="Jubin C."/>
            <person name="Kawai H."/>
            <person name="Kimura K."/>
            <person name="Kloareg B."/>
            <person name="Kupper F.C."/>
            <person name="Lang D."/>
            <person name="Le Bail A."/>
            <person name="Leblanc C."/>
            <person name="Lerouge P."/>
            <person name="Lohr M."/>
            <person name="Lopez P.J."/>
            <person name="Martens C."/>
            <person name="Maumus F."/>
            <person name="Michel G."/>
            <person name="Miranda-Saavedra D."/>
            <person name="Morales J."/>
            <person name="Moreau H."/>
            <person name="Motomura T."/>
            <person name="Nagasato C."/>
            <person name="Napoli C.A."/>
            <person name="Nelson D.R."/>
            <person name="Nyvall-Collen P."/>
            <person name="Peters A.F."/>
            <person name="Pommier C."/>
            <person name="Potin P."/>
            <person name="Poulain J."/>
            <person name="Quesneville H."/>
            <person name="Read B."/>
            <person name="Rensing S.A."/>
            <person name="Ritter A."/>
            <person name="Rousvoal S."/>
            <person name="Samanta M."/>
            <person name="Samson G."/>
            <person name="Schroeder D.C."/>
            <person name="Segurens B."/>
            <person name="Strittmatter M."/>
            <person name="Tonon T."/>
            <person name="Tregear J.W."/>
            <person name="Valentin K."/>
            <person name="von Dassow P."/>
            <person name="Yamagishi T."/>
            <person name="Van de Peer Y."/>
            <person name="Wincker P."/>
        </authorList>
    </citation>
    <scope>NUCLEOTIDE SEQUENCE [LARGE SCALE GENOMIC DNA]</scope>
    <source>
        <strain evidence="13">Ec32 / CCAP1310/4</strain>
    </source>
</reference>
<dbReference type="GO" id="GO:0045259">
    <property type="term" value="C:proton-transporting ATP synthase complex"/>
    <property type="evidence" value="ECO:0007669"/>
    <property type="project" value="InterPro"/>
</dbReference>
<dbReference type="AlphaFoldDB" id="D7FXG0"/>
<keyword evidence="4" id="KW-0375">Hydrogen ion transport</keyword>
<dbReference type="GO" id="GO:0005743">
    <property type="term" value="C:mitochondrial inner membrane"/>
    <property type="evidence" value="ECO:0007669"/>
    <property type="project" value="UniProtKB-SubCell"/>
</dbReference>
<dbReference type="InterPro" id="IPR036771">
    <property type="entry name" value="ATPsynth_dsu/esu_N"/>
</dbReference>
<evidence type="ECO:0000313" key="13">
    <source>
        <dbReference type="Proteomes" id="UP000002630"/>
    </source>
</evidence>
<dbReference type="EMBL" id="FN648517">
    <property type="protein sequence ID" value="CBJ32297.1"/>
    <property type="molecule type" value="Genomic_DNA"/>
</dbReference>
<comment type="similarity">
    <text evidence="2">Belongs to the ATPase epsilon chain family.</text>
</comment>
<dbReference type="CDD" id="cd12152">
    <property type="entry name" value="F1-ATPase_delta"/>
    <property type="match status" value="1"/>
</dbReference>
<gene>
    <name evidence="12" type="ORF">Esi_0327_0019</name>
</gene>
<keyword evidence="13" id="KW-1185">Reference proteome</keyword>
<evidence type="ECO:0000256" key="5">
    <source>
        <dbReference type="ARBA" id="ARBA00022792"/>
    </source>
</evidence>
<evidence type="ECO:0000256" key="1">
    <source>
        <dbReference type="ARBA" id="ARBA00004273"/>
    </source>
</evidence>
<keyword evidence="9" id="KW-0496">Mitochondrion</keyword>
<dbReference type="Proteomes" id="UP000002630">
    <property type="component" value="Linkage Group LG18"/>
</dbReference>
<feature type="domain" description="ATP synthase F1 complex delta/epsilon subunit N-terminal" evidence="11">
    <location>
        <begin position="32"/>
        <end position="107"/>
    </location>
</feature>
<sequence length="169" mass="17594">MLGVAARRVAGAARPALRTARCFSTAEAPAVMKLNFCLPHETIYKDKDVDQVIIPGSAGEYGVTAGHSPIVAELKPGVVQVVHEAGQEPENFFVSAGFALTHPTSVTDITAIEAVRVEEIDEGAVKSSYDAAKREMDAATEGSREAAEAQVAVETTKAMAAAIGVVLAS</sequence>
<organism evidence="12 13">
    <name type="scientific">Ectocarpus siliculosus</name>
    <name type="common">Brown alga</name>
    <name type="synonym">Conferva siliculosa</name>
    <dbReference type="NCBI Taxonomy" id="2880"/>
    <lineage>
        <taxon>Eukaryota</taxon>
        <taxon>Sar</taxon>
        <taxon>Stramenopiles</taxon>
        <taxon>Ochrophyta</taxon>
        <taxon>PX clade</taxon>
        <taxon>Phaeophyceae</taxon>
        <taxon>Ectocarpales</taxon>
        <taxon>Ectocarpaceae</taxon>
        <taxon>Ectocarpus</taxon>
    </lineage>
</organism>
<dbReference type="Gene3D" id="2.60.15.10">
    <property type="entry name" value="F0F1 ATP synthase delta/epsilon subunit, N-terminal"/>
    <property type="match status" value="1"/>
</dbReference>
<dbReference type="FunCoup" id="D7FXG0">
    <property type="interactions" value="87"/>
</dbReference>
<evidence type="ECO:0000256" key="10">
    <source>
        <dbReference type="ARBA" id="ARBA00023136"/>
    </source>
</evidence>
<evidence type="ECO:0000256" key="6">
    <source>
        <dbReference type="ARBA" id="ARBA00022946"/>
    </source>
</evidence>
<dbReference type="InParanoid" id="D7FXG0"/>
<evidence type="ECO:0000256" key="9">
    <source>
        <dbReference type="ARBA" id="ARBA00023128"/>
    </source>
</evidence>
<evidence type="ECO:0000256" key="8">
    <source>
        <dbReference type="ARBA" id="ARBA00023078"/>
    </source>
</evidence>
<keyword evidence="5" id="KW-0999">Mitochondrion inner membrane</keyword>
<dbReference type="InterPro" id="IPR001469">
    <property type="entry name" value="ATP_synth_F1_dsu/esu"/>
</dbReference>
<dbReference type="Pfam" id="PF02823">
    <property type="entry name" value="ATP-synt_DE_N"/>
    <property type="match status" value="1"/>
</dbReference>
<dbReference type="SUPFAM" id="SSF51344">
    <property type="entry name" value="Epsilon subunit of F1F0-ATP synthase N-terminal domain"/>
    <property type="match status" value="1"/>
</dbReference>
<comment type="subcellular location">
    <subcellularLocation>
        <location evidence="1">Mitochondrion inner membrane</location>
    </subcellularLocation>
</comment>
<dbReference type="PANTHER" id="PTHR13822">
    <property type="entry name" value="ATP SYNTHASE DELTA/EPSILON CHAIN"/>
    <property type="match status" value="1"/>
</dbReference>
<accession>D7FXG0</accession>
<evidence type="ECO:0000256" key="7">
    <source>
        <dbReference type="ARBA" id="ARBA00023065"/>
    </source>
</evidence>
<dbReference type="InterPro" id="IPR020546">
    <property type="entry name" value="ATP_synth_F1_dsu/esu_N"/>
</dbReference>
<dbReference type="NCBIfam" id="TIGR01216">
    <property type="entry name" value="ATP_synt_epsi"/>
    <property type="match status" value="1"/>
</dbReference>
<dbReference type="eggNOG" id="KOG1758">
    <property type="taxonomic scope" value="Eukaryota"/>
</dbReference>
<keyword evidence="10" id="KW-0472">Membrane</keyword>
<keyword evidence="6" id="KW-0809">Transit peptide</keyword>
<evidence type="ECO:0000256" key="4">
    <source>
        <dbReference type="ARBA" id="ARBA00022781"/>
    </source>
</evidence>
<evidence type="ECO:0000259" key="11">
    <source>
        <dbReference type="Pfam" id="PF02823"/>
    </source>
</evidence>